<organism evidence="2 3">
    <name type="scientific">Oculimacula yallundae</name>
    <dbReference type="NCBI Taxonomy" id="86028"/>
    <lineage>
        <taxon>Eukaryota</taxon>
        <taxon>Fungi</taxon>
        <taxon>Dikarya</taxon>
        <taxon>Ascomycota</taxon>
        <taxon>Pezizomycotina</taxon>
        <taxon>Leotiomycetes</taxon>
        <taxon>Helotiales</taxon>
        <taxon>Ploettnerulaceae</taxon>
        <taxon>Oculimacula</taxon>
    </lineage>
</organism>
<gene>
    <name evidence="2" type="ORF">VTL71DRAFT_8859</name>
</gene>
<evidence type="ECO:0000313" key="2">
    <source>
        <dbReference type="EMBL" id="KAL2060807.1"/>
    </source>
</evidence>
<proteinExistence type="predicted"/>
<dbReference type="Proteomes" id="UP001595075">
    <property type="component" value="Unassembled WGS sequence"/>
</dbReference>
<feature type="compositionally biased region" description="Basic and acidic residues" evidence="1">
    <location>
        <begin position="167"/>
        <end position="181"/>
    </location>
</feature>
<comment type="caution">
    <text evidence="2">The sequence shown here is derived from an EMBL/GenBank/DDBJ whole genome shotgun (WGS) entry which is preliminary data.</text>
</comment>
<dbReference type="EMBL" id="JAZHXI010000020">
    <property type="protein sequence ID" value="KAL2060807.1"/>
    <property type="molecule type" value="Genomic_DNA"/>
</dbReference>
<name>A0ABR4BT21_9HELO</name>
<keyword evidence="3" id="KW-1185">Reference proteome</keyword>
<protein>
    <submittedName>
        <fullName evidence="2">Uncharacterized protein</fullName>
    </submittedName>
</protein>
<reference evidence="2 3" key="1">
    <citation type="journal article" date="2024" name="Commun. Biol.">
        <title>Comparative genomic analysis of thermophilic fungi reveals convergent evolutionary adaptations and gene losses.</title>
        <authorList>
            <person name="Steindorff A.S."/>
            <person name="Aguilar-Pontes M.V."/>
            <person name="Robinson A.J."/>
            <person name="Andreopoulos B."/>
            <person name="LaButti K."/>
            <person name="Kuo A."/>
            <person name="Mondo S."/>
            <person name="Riley R."/>
            <person name="Otillar R."/>
            <person name="Haridas S."/>
            <person name="Lipzen A."/>
            <person name="Grimwood J."/>
            <person name="Schmutz J."/>
            <person name="Clum A."/>
            <person name="Reid I.D."/>
            <person name="Moisan M.C."/>
            <person name="Butler G."/>
            <person name="Nguyen T.T.M."/>
            <person name="Dewar K."/>
            <person name="Conant G."/>
            <person name="Drula E."/>
            <person name="Henrissat B."/>
            <person name="Hansel C."/>
            <person name="Singer S."/>
            <person name="Hutchinson M.I."/>
            <person name="de Vries R.P."/>
            <person name="Natvig D.O."/>
            <person name="Powell A.J."/>
            <person name="Tsang A."/>
            <person name="Grigoriev I.V."/>
        </authorList>
    </citation>
    <scope>NUCLEOTIDE SEQUENCE [LARGE SCALE GENOMIC DNA]</scope>
    <source>
        <strain evidence="2 3">CBS 494.80</strain>
    </source>
</reference>
<accession>A0ABR4BT21</accession>
<evidence type="ECO:0000256" key="1">
    <source>
        <dbReference type="SAM" id="MobiDB-lite"/>
    </source>
</evidence>
<evidence type="ECO:0000313" key="3">
    <source>
        <dbReference type="Proteomes" id="UP001595075"/>
    </source>
</evidence>
<feature type="region of interest" description="Disordered" evidence="1">
    <location>
        <begin position="142"/>
        <end position="222"/>
    </location>
</feature>
<sequence length="222" mass="24582">MQVAGSFQLVEVPQYKFFSCDIVDIRLFFTATPPTTNFIYEPSKQHHPNHPHLQPSPQYNNVNMADNAKKGAWSDAENVSPHGVSTLEFTANMFKYALIYQIVQQLIGDGKAIKWNEITLPGRTTRALSERWHKIKTDVNAAGISTQGAPGVPVARPARGPNGGKKTKAESKGTPIKRKEEDTDMNDATPTPKRHKTPVKKEEIKAESEDDNGEADQSDDDA</sequence>
<feature type="compositionally biased region" description="Acidic residues" evidence="1">
    <location>
        <begin position="208"/>
        <end position="222"/>
    </location>
</feature>